<dbReference type="EMBL" id="AMCI01003818">
    <property type="protein sequence ID" value="EJW99407.1"/>
    <property type="molecule type" value="Genomic_DNA"/>
</dbReference>
<sequence>MYNYTNMRRFSIHFFILTIIASVMMQACDGLDENYSTNPTHRLSFSTDTLSFDTVFSTIGSATKQFMIYNHNSDPLNIESIMLASGEATGFRINVDGRKGSNFNNVGILAKDSLYVLVEVTV</sequence>
<gene>
    <name evidence="1" type="ORF">EVA_12486</name>
</gene>
<name>J9GC97_9ZZZZ</name>
<protein>
    <submittedName>
        <fullName evidence="1">Uncharacterized protein</fullName>
    </submittedName>
</protein>
<dbReference type="AlphaFoldDB" id="J9GC97"/>
<evidence type="ECO:0000313" key="1">
    <source>
        <dbReference type="EMBL" id="EJW99407.1"/>
    </source>
</evidence>
<accession>J9GC97</accession>
<proteinExistence type="predicted"/>
<organism evidence="1">
    <name type="scientific">gut metagenome</name>
    <dbReference type="NCBI Taxonomy" id="749906"/>
    <lineage>
        <taxon>unclassified sequences</taxon>
        <taxon>metagenomes</taxon>
        <taxon>organismal metagenomes</taxon>
    </lineage>
</organism>
<reference evidence="1" key="1">
    <citation type="journal article" date="2012" name="PLoS ONE">
        <title>Gene sets for utilization of primary and secondary nutrition supplies in the distal gut of endangered iberian lynx.</title>
        <authorList>
            <person name="Alcaide M."/>
            <person name="Messina E."/>
            <person name="Richter M."/>
            <person name="Bargiela R."/>
            <person name="Peplies J."/>
            <person name="Huws S.A."/>
            <person name="Newbold C.J."/>
            <person name="Golyshin P.N."/>
            <person name="Simon M.A."/>
            <person name="Lopez G."/>
            <person name="Yakimov M.M."/>
            <person name="Ferrer M."/>
        </authorList>
    </citation>
    <scope>NUCLEOTIDE SEQUENCE</scope>
</reference>
<comment type="caution">
    <text evidence="1">The sequence shown here is derived from an EMBL/GenBank/DDBJ whole genome shotgun (WGS) entry which is preliminary data.</text>
</comment>
<feature type="non-terminal residue" evidence="1">
    <location>
        <position position="122"/>
    </location>
</feature>